<evidence type="ECO:0000313" key="2">
    <source>
        <dbReference type="EMBL" id="PLW77387.1"/>
    </source>
</evidence>
<dbReference type="OrthoDB" id="7335270at2"/>
<dbReference type="Pfam" id="PF09991">
    <property type="entry name" value="DUF2232"/>
    <property type="match status" value="1"/>
</dbReference>
<gene>
    <name evidence="2" type="ORF">C0081_08585</name>
</gene>
<proteinExistence type="predicted"/>
<feature type="transmembrane region" description="Helical" evidence="1">
    <location>
        <begin position="112"/>
        <end position="133"/>
    </location>
</feature>
<feature type="transmembrane region" description="Helical" evidence="1">
    <location>
        <begin position="75"/>
        <end position="92"/>
    </location>
</feature>
<keyword evidence="3" id="KW-1185">Reference proteome</keyword>
<feature type="transmembrane region" description="Helical" evidence="1">
    <location>
        <begin position="215"/>
        <end position="235"/>
    </location>
</feature>
<reference evidence="2 3" key="1">
    <citation type="submission" date="2018-01" db="EMBL/GenBank/DDBJ databases">
        <title>The draft genome sequence of Cohaesibacter sp. H1304.</title>
        <authorList>
            <person name="Wang N.-N."/>
            <person name="Du Z.-J."/>
        </authorList>
    </citation>
    <scope>NUCLEOTIDE SEQUENCE [LARGE SCALE GENOMIC DNA]</scope>
    <source>
        <strain evidence="2 3">H1304</strain>
    </source>
</reference>
<keyword evidence="1" id="KW-0472">Membrane</keyword>
<dbReference type="Proteomes" id="UP000234881">
    <property type="component" value="Unassembled WGS sequence"/>
</dbReference>
<evidence type="ECO:0000256" key="1">
    <source>
        <dbReference type="SAM" id="Phobius"/>
    </source>
</evidence>
<dbReference type="InterPro" id="IPR018710">
    <property type="entry name" value="DUF2232"/>
</dbReference>
<feature type="transmembrane region" description="Helical" evidence="1">
    <location>
        <begin position="241"/>
        <end position="262"/>
    </location>
</feature>
<name>A0A2N5XSG4_9HYPH</name>
<sequence length="324" mass="34362">MNHFLIIGIVAGLCTALLNLSGYAGGVFGIGFILVMISPLPVMIASLGWGSFTGLIAALTSGVVLALMISPLAGFLFLLLTSIPAWWFTHLLGLNRVDETTGEAEWFPLGRLLLWIAGLAAIASMAMFIPFGFSLETYNDSIAALMNQVYSAQQSSTPAAAGVSLDDLIAIISRLAPTVSALMLVISTSANLYLAAKIVEKSGRLARPWPNLHELTTPVSAAYIFMASLAAIFLLSGLAGVFAQIVASSFGGTLLLVGLSVLHYLTRFSKTRTAVLWGTYSMLLIFQWIGLFLVILGTSEVLINIRSRAPKGPKGPSEPQDGPN</sequence>
<dbReference type="RefSeq" id="WP_101533406.1">
    <property type="nucleotide sequence ID" value="NZ_JBFHIU010000006.1"/>
</dbReference>
<comment type="caution">
    <text evidence="2">The sequence shown here is derived from an EMBL/GenBank/DDBJ whole genome shotgun (WGS) entry which is preliminary data.</text>
</comment>
<protein>
    <recommendedName>
        <fullName evidence="4">DUF2232 domain-containing protein</fullName>
    </recommendedName>
</protein>
<feature type="transmembrane region" description="Helical" evidence="1">
    <location>
        <begin position="274"/>
        <end position="296"/>
    </location>
</feature>
<accession>A0A2N5XSG4</accession>
<keyword evidence="1" id="KW-1133">Transmembrane helix</keyword>
<evidence type="ECO:0000313" key="3">
    <source>
        <dbReference type="Proteomes" id="UP000234881"/>
    </source>
</evidence>
<feature type="transmembrane region" description="Helical" evidence="1">
    <location>
        <begin position="175"/>
        <end position="194"/>
    </location>
</feature>
<keyword evidence="1" id="KW-0812">Transmembrane</keyword>
<dbReference type="EMBL" id="PKUQ01000016">
    <property type="protein sequence ID" value="PLW77387.1"/>
    <property type="molecule type" value="Genomic_DNA"/>
</dbReference>
<dbReference type="AlphaFoldDB" id="A0A2N5XSG4"/>
<organism evidence="2 3">
    <name type="scientific">Cohaesibacter celericrescens</name>
    <dbReference type="NCBI Taxonomy" id="2067669"/>
    <lineage>
        <taxon>Bacteria</taxon>
        <taxon>Pseudomonadati</taxon>
        <taxon>Pseudomonadota</taxon>
        <taxon>Alphaproteobacteria</taxon>
        <taxon>Hyphomicrobiales</taxon>
        <taxon>Cohaesibacteraceae</taxon>
    </lineage>
</organism>
<evidence type="ECO:0008006" key="4">
    <source>
        <dbReference type="Google" id="ProtNLM"/>
    </source>
</evidence>
<feature type="transmembrane region" description="Helical" evidence="1">
    <location>
        <begin position="6"/>
        <end position="35"/>
    </location>
</feature>